<evidence type="ECO:0000313" key="8">
    <source>
        <dbReference type="EMBL" id="OQR68585.1"/>
    </source>
</evidence>
<dbReference type="GO" id="GO:0016020">
    <property type="term" value="C:membrane"/>
    <property type="evidence" value="ECO:0007669"/>
    <property type="project" value="UniProtKB-SubCell"/>
</dbReference>
<keyword evidence="9" id="KW-1185">Reference proteome</keyword>
<keyword evidence="4 6" id="KW-1133">Transmembrane helix</keyword>
<dbReference type="InterPro" id="IPR035952">
    <property type="entry name" value="Rhomboid-like_sf"/>
</dbReference>
<dbReference type="Proteomes" id="UP000192247">
    <property type="component" value="Unassembled WGS sequence"/>
</dbReference>
<dbReference type="PANTHER" id="PTHR45840:SF2">
    <property type="entry name" value="PROTEIN RHOMBOID-RELATED"/>
    <property type="match status" value="1"/>
</dbReference>
<dbReference type="InParanoid" id="A0A1V9X4S6"/>
<dbReference type="EMBL" id="MNPL01024289">
    <property type="protein sequence ID" value="OQR68585.1"/>
    <property type="molecule type" value="Genomic_DNA"/>
</dbReference>
<dbReference type="OrthoDB" id="418595at2759"/>
<sequence length="294" mass="32264">IALFTYYSLTVGPAGLSTPIPAQSIFIFNPRHKFEIWRYFSYFLVHNGWLHLGFNIVIQLFVGLPLEMLHGSWRIGFVYIAAVIAGVVGLPELAPLSESASQGRPDWLLAYAGKKKTEEQQQQVSVKQPNSSLLAYESRVRQAPPSNQGRGSVFCSVVDPTAFLVGASCPVYALLSAHLANILLNHDALAEFGLSKFFLRITLVFLLSSIDFGFALFDRVSEPDGLTLAFLGPFVGVAFGVSVGCVVVKSYEQKLREQLACWLVMVFYVATIAGAIVYNVLNFDALRQASAALF</sequence>
<evidence type="ECO:0000256" key="3">
    <source>
        <dbReference type="ARBA" id="ARBA00022692"/>
    </source>
</evidence>
<evidence type="ECO:0000313" key="9">
    <source>
        <dbReference type="Proteomes" id="UP000192247"/>
    </source>
</evidence>
<comment type="similarity">
    <text evidence="2">Belongs to the peptidase S54 family.</text>
</comment>
<evidence type="ECO:0000256" key="1">
    <source>
        <dbReference type="ARBA" id="ARBA00004141"/>
    </source>
</evidence>
<evidence type="ECO:0000256" key="6">
    <source>
        <dbReference type="SAM" id="Phobius"/>
    </source>
</evidence>
<feature type="transmembrane region" description="Helical" evidence="6">
    <location>
        <begin position="260"/>
        <end position="281"/>
    </location>
</feature>
<feature type="transmembrane region" description="Helical" evidence="6">
    <location>
        <begin position="40"/>
        <end position="61"/>
    </location>
</feature>
<organism evidence="8 9">
    <name type="scientific">Tropilaelaps mercedesae</name>
    <dbReference type="NCBI Taxonomy" id="418985"/>
    <lineage>
        <taxon>Eukaryota</taxon>
        <taxon>Metazoa</taxon>
        <taxon>Ecdysozoa</taxon>
        <taxon>Arthropoda</taxon>
        <taxon>Chelicerata</taxon>
        <taxon>Arachnida</taxon>
        <taxon>Acari</taxon>
        <taxon>Parasitiformes</taxon>
        <taxon>Mesostigmata</taxon>
        <taxon>Gamasina</taxon>
        <taxon>Dermanyssoidea</taxon>
        <taxon>Laelapidae</taxon>
        <taxon>Tropilaelaps</taxon>
    </lineage>
</organism>
<dbReference type="AlphaFoldDB" id="A0A1V9X4S6"/>
<protein>
    <recommendedName>
        <fullName evidence="7">Peptidase S54 rhomboid domain-containing protein</fullName>
    </recommendedName>
</protein>
<keyword evidence="5 6" id="KW-0472">Membrane</keyword>
<comment type="subcellular location">
    <subcellularLocation>
        <location evidence="1">Membrane</location>
        <topology evidence="1">Multi-pass membrane protein</topology>
    </subcellularLocation>
</comment>
<dbReference type="PANTHER" id="PTHR45840">
    <property type="entry name" value="RHOMBOID-RELATED PROTEIN"/>
    <property type="match status" value="1"/>
</dbReference>
<evidence type="ECO:0000256" key="2">
    <source>
        <dbReference type="ARBA" id="ARBA00009045"/>
    </source>
</evidence>
<dbReference type="STRING" id="418985.A0A1V9X4S6"/>
<feature type="domain" description="Peptidase S54 rhomboid" evidence="7">
    <location>
        <begin position="34"/>
        <end position="89"/>
    </location>
</feature>
<feature type="transmembrane region" description="Helical" evidence="6">
    <location>
        <begin position="229"/>
        <end position="248"/>
    </location>
</feature>
<dbReference type="InterPro" id="IPR022764">
    <property type="entry name" value="Peptidase_S54_rhomboid_dom"/>
</dbReference>
<evidence type="ECO:0000256" key="5">
    <source>
        <dbReference type="ARBA" id="ARBA00023136"/>
    </source>
</evidence>
<feature type="domain" description="Peptidase S54 rhomboid" evidence="7">
    <location>
        <begin position="151"/>
        <end position="249"/>
    </location>
</feature>
<dbReference type="Gene3D" id="1.20.1540.10">
    <property type="entry name" value="Rhomboid-like"/>
    <property type="match status" value="1"/>
</dbReference>
<evidence type="ECO:0000259" key="7">
    <source>
        <dbReference type="Pfam" id="PF01694"/>
    </source>
</evidence>
<keyword evidence="3 6" id="KW-0812">Transmembrane</keyword>
<feature type="transmembrane region" description="Helical" evidence="6">
    <location>
        <begin position="6"/>
        <end position="28"/>
    </location>
</feature>
<accession>A0A1V9X4S6</accession>
<dbReference type="Pfam" id="PF01694">
    <property type="entry name" value="Rhomboid"/>
    <property type="match status" value="2"/>
</dbReference>
<name>A0A1V9X4S6_9ACAR</name>
<reference evidence="8 9" key="1">
    <citation type="journal article" date="2017" name="Gigascience">
        <title>Draft genome of the honey bee ectoparasitic mite, Tropilaelaps mercedesae, is shaped by the parasitic life history.</title>
        <authorList>
            <person name="Dong X."/>
            <person name="Armstrong S.D."/>
            <person name="Xia D."/>
            <person name="Makepeace B.L."/>
            <person name="Darby A.C."/>
            <person name="Kadowaki T."/>
        </authorList>
    </citation>
    <scope>NUCLEOTIDE SEQUENCE [LARGE SCALE GENOMIC DNA]</scope>
    <source>
        <strain evidence="8">Wuxi-XJTLU</strain>
    </source>
</reference>
<feature type="transmembrane region" description="Helical" evidence="6">
    <location>
        <begin position="73"/>
        <end position="94"/>
    </location>
</feature>
<feature type="transmembrane region" description="Helical" evidence="6">
    <location>
        <begin position="197"/>
        <end position="217"/>
    </location>
</feature>
<proteinExistence type="inferred from homology"/>
<dbReference type="InterPro" id="IPR051739">
    <property type="entry name" value="Rhomboid_IM_Serine_Proteases"/>
</dbReference>
<dbReference type="GO" id="GO:0004252">
    <property type="term" value="F:serine-type endopeptidase activity"/>
    <property type="evidence" value="ECO:0007669"/>
    <property type="project" value="InterPro"/>
</dbReference>
<gene>
    <name evidence="8" type="ORF">BIW11_01988</name>
</gene>
<feature type="non-terminal residue" evidence="8">
    <location>
        <position position="1"/>
    </location>
</feature>
<comment type="caution">
    <text evidence="8">The sequence shown here is derived from an EMBL/GenBank/DDBJ whole genome shotgun (WGS) entry which is preliminary data.</text>
</comment>
<dbReference type="SUPFAM" id="SSF144091">
    <property type="entry name" value="Rhomboid-like"/>
    <property type="match status" value="1"/>
</dbReference>
<evidence type="ECO:0000256" key="4">
    <source>
        <dbReference type="ARBA" id="ARBA00022989"/>
    </source>
</evidence>